<organism evidence="13 14">
    <name type="scientific">Guopingia tenuis</name>
    <dbReference type="NCBI Taxonomy" id="2763656"/>
    <lineage>
        <taxon>Bacteria</taxon>
        <taxon>Bacillati</taxon>
        <taxon>Bacillota</taxon>
        <taxon>Clostridia</taxon>
        <taxon>Christensenellales</taxon>
        <taxon>Christensenellaceae</taxon>
        <taxon>Guopingia</taxon>
    </lineage>
</organism>
<evidence type="ECO:0000256" key="6">
    <source>
        <dbReference type="ARBA" id="ARBA00022741"/>
    </source>
</evidence>
<dbReference type="RefSeq" id="WP_178620748.1">
    <property type="nucleotide sequence ID" value="NZ_JACRSS010000001.1"/>
</dbReference>
<gene>
    <name evidence="11 13" type="primary">gmk</name>
    <name evidence="13" type="ORF">H8693_03740</name>
</gene>
<sequence>MLEQGLLVVISGPSGAGKGTVIKEILDHNDDICLSVSCTTRPPRPGETDGVHYYFKTRQEFKSMLRNGEFLEFATVFDNYYGTPIFAVDEKRRQGKDVVLEIDVQGALEVRRKVADALLIFIMPPSMEELERRLTGRQTETEEQIKKRFTTAYYEMKFKNQYDYVVVNDTVERAAAEIVDIINKEHEMRRNKEEQ</sequence>
<comment type="subcellular location">
    <subcellularLocation>
        <location evidence="11">Cytoplasm</location>
    </subcellularLocation>
</comment>
<dbReference type="GO" id="GO:0005524">
    <property type="term" value="F:ATP binding"/>
    <property type="evidence" value="ECO:0007669"/>
    <property type="project" value="UniProtKB-UniRule"/>
</dbReference>
<dbReference type="InterPro" id="IPR008145">
    <property type="entry name" value="GK/Ca_channel_bsu"/>
</dbReference>
<dbReference type="Gene3D" id="3.40.50.300">
    <property type="entry name" value="P-loop containing nucleotide triphosphate hydrolases"/>
    <property type="match status" value="2"/>
</dbReference>
<dbReference type="GO" id="GO:0005829">
    <property type="term" value="C:cytosol"/>
    <property type="evidence" value="ECO:0007669"/>
    <property type="project" value="TreeGrafter"/>
</dbReference>
<evidence type="ECO:0000256" key="2">
    <source>
        <dbReference type="ARBA" id="ARBA00005790"/>
    </source>
</evidence>
<dbReference type="InterPro" id="IPR020590">
    <property type="entry name" value="Guanylate_kinase_CS"/>
</dbReference>
<keyword evidence="7 11" id="KW-0418">Kinase</keyword>
<evidence type="ECO:0000256" key="5">
    <source>
        <dbReference type="ARBA" id="ARBA00022679"/>
    </source>
</evidence>
<dbReference type="AlphaFoldDB" id="A0A926DHT2"/>
<dbReference type="NCBIfam" id="TIGR03263">
    <property type="entry name" value="guanyl_kin"/>
    <property type="match status" value="1"/>
</dbReference>
<reference evidence="13" key="1">
    <citation type="submission" date="2020-08" db="EMBL/GenBank/DDBJ databases">
        <title>Genome public.</title>
        <authorList>
            <person name="Liu C."/>
            <person name="Sun Q."/>
        </authorList>
    </citation>
    <scope>NUCLEOTIDE SEQUENCE</scope>
    <source>
        <strain evidence="13">NSJ-63</strain>
    </source>
</reference>
<dbReference type="Gene3D" id="3.30.63.10">
    <property type="entry name" value="Guanylate Kinase phosphate binding domain"/>
    <property type="match status" value="1"/>
</dbReference>
<dbReference type="PROSITE" id="PS50052">
    <property type="entry name" value="GUANYLATE_KINASE_2"/>
    <property type="match status" value="1"/>
</dbReference>
<evidence type="ECO:0000256" key="9">
    <source>
        <dbReference type="ARBA" id="ARBA00030128"/>
    </source>
</evidence>
<dbReference type="EMBL" id="JACRSS010000001">
    <property type="protein sequence ID" value="MBC8538042.1"/>
    <property type="molecule type" value="Genomic_DNA"/>
</dbReference>
<keyword evidence="8 11" id="KW-0067">ATP-binding</keyword>
<comment type="catalytic activity">
    <reaction evidence="10 11">
        <text>GMP + ATP = GDP + ADP</text>
        <dbReference type="Rhea" id="RHEA:20780"/>
        <dbReference type="ChEBI" id="CHEBI:30616"/>
        <dbReference type="ChEBI" id="CHEBI:58115"/>
        <dbReference type="ChEBI" id="CHEBI:58189"/>
        <dbReference type="ChEBI" id="CHEBI:456216"/>
        <dbReference type="EC" id="2.7.4.8"/>
    </reaction>
</comment>
<evidence type="ECO:0000256" key="3">
    <source>
        <dbReference type="ARBA" id="ARBA00012961"/>
    </source>
</evidence>
<dbReference type="InterPro" id="IPR027417">
    <property type="entry name" value="P-loop_NTPase"/>
</dbReference>
<proteinExistence type="inferred from homology"/>
<comment type="similarity">
    <text evidence="2 11">Belongs to the guanylate kinase family.</text>
</comment>
<evidence type="ECO:0000259" key="12">
    <source>
        <dbReference type="PROSITE" id="PS50052"/>
    </source>
</evidence>
<evidence type="ECO:0000256" key="8">
    <source>
        <dbReference type="ARBA" id="ARBA00022840"/>
    </source>
</evidence>
<evidence type="ECO:0000256" key="4">
    <source>
        <dbReference type="ARBA" id="ARBA00016296"/>
    </source>
</evidence>
<dbReference type="InterPro" id="IPR017665">
    <property type="entry name" value="Guanylate_kinase"/>
</dbReference>
<dbReference type="GO" id="GO:0004385">
    <property type="term" value="F:GMP kinase activity"/>
    <property type="evidence" value="ECO:0007669"/>
    <property type="project" value="UniProtKB-UniRule"/>
</dbReference>
<dbReference type="InterPro" id="IPR008144">
    <property type="entry name" value="Guanylate_kin-like_dom"/>
</dbReference>
<dbReference type="PANTHER" id="PTHR23117:SF13">
    <property type="entry name" value="GUANYLATE KINASE"/>
    <property type="match status" value="1"/>
</dbReference>
<dbReference type="SMART" id="SM00072">
    <property type="entry name" value="GuKc"/>
    <property type="match status" value="1"/>
</dbReference>
<name>A0A926DHT2_9FIRM</name>
<evidence type="ECO:0000313" key="14">
    <source>
        <dbReference type="Proteomes" id="UP000617951"/>
    </source>
</evidence>
<keyword evidence="11" id="KW-0963">Cytoplasm</keyword>
<evidence type="ECO:0000256" key="10">
    <source>
        <dbReference type="ARBA" id="ARBA00048594"/>
    </source>
</evidence>
<keyword evidence="6 11" id="KW-0547">Nucleotide-binding</keyword>
<keyword evidence="14" id="KW-1185">Reference proteome</keyword>
<dbReference type="SUPFAM" id="SSF52540">
    <property type="entry name" value="P-loop containing nucleoside triphosphate hydrolases"/>
    <property type="match status" value="1"/>
</dbReference>
<accession>A0A926DHT2</accession>
<dbReference type="FunFam" id="3.30.63.10:FF:000002">
    <property type="entry name" value="Guanylate kinase 1"/>
    <property type="match status" value="1"/>
</dbReference>
<feature type="domain" description="Guanylate kinase-like" evidence="12">
    <location>
        <begin position="5"/>
        <end position="183"/>
    </location>
</feature>
<evidence type="ECO:0000256" key="7">
    <source>
        <dbReference type="ARBA" id="ARBA00022777"/>
    </source>
</evidence>
<dbReference type="CDD" id="cd00071">
    <property type="entry name" value="GMPK"/>
    <property type="match status" value="1"/>
</dbReference>
<feature type="binding site" evidence="11">
    <location>
        <begin position="12"/>
        <end position="19"/>
    </location>
    <ligand>
        <name>ATP</name>
        <dbReference type="ChEBI" id="CHEBI:30616"/>
    </ligand>
</feature>
<dbReference type="Pfam" id="PF00625">
    <property type="entry name" value="Guanylate_kin"/>
    <property type="match status" value="1"/>
</dbReference>
<dbReference type="PROSITE" id="PS00856">
    <property type="entry name" value="GUANYLATE_KINASE_1"/>
    <property type="match status" value="1"/>
</dbReference>
<dbReference type="Proteomes" id="UP000617951">
    <property type="component" value="Unassembled WGS sequence"/>
</dbReference>
<dbReference type="HAMAP" id="MF_00328">
    <property type="entry name" value="Guanylate_kinase"/>
    <property type="match status" value="1"/>
</dbReference>
<evidence type="ECO:0000256" key="1">
    <source>
        <dbReference type="ARBA" id="ARBA00003531"/>
    </source>
</evidence>
<comment type="function">
    <text evidence="1 11">Essential for recycling GMP and indirectly, cGMP.</text>
</comment>
<evidence type="ECO:0000256" key="11">
    <source>
        <dbReference type="HAMAP-Rule" id="MF_00328"/>
    </source>
</evidence>
<protein>
    <recommendedName>
        <fullName evidence="4 11">Guanylate kinase</fullName>
        <ecNumber evidence="3 11">2.7.4.8</ecNumber>
    </recommendedName>
    <alternativeName>
        <fullName evidence="9 11">GMP kinase</fullName>
    </alternativeName>
</protein>
<keyword evidence="5 11" id="KW-0808">Transferase</keyword>
<dbReference type="EC" id="2.7.4.8" evidence="3 11"/>
<comment type="caution">
    <text evidence="13">The sequence shown here is derived from an EMBL/GenBank/DDBJ whole genome shotgun (WGS) entry which is preliminary data.</text>
</comment>
<evidence type="ECO:0000313" key="13">
    <source>
        <dbReference type="EMBL" id="MBC8538042.1"/>
    </source>
</evidence>
<dbReference type="PANTHER" id="PTHR23117">
    <property type="entry name" value="GUANYLATE KINASE-RELATED"/>
    <property type="match status" value="1"/>
</dbReference>